<dbReference type="SUPFAM" id="SSF53335">
    <property type="entry name" value="S-adenosyl-L-methionine-dependent methyltransferases"/>
    <property type="match status" value="1"/>
</dbReference>
<dbReference type="PANTHER" id="PTHR43591:SF24">
    <property type="entry name" value="2-METHOXY-6-POLYPRENYL-1,4-BENZOQUINOL METHYLASE, MITOCHONDRIAL"/>
    <property type="match status" value="1"/>
</dbReference>
<dbReference type="Gene3D" id="3.40.50.150">
    <property type="entry name" value="Vaccinia Virus protein VP39"/>
    <property type="match status" value="1"/>
</dbReference>
<dbReference type="CDD" id="cd02440">
    <property type="entry name" value="AdoMet_MTases"/>
    <property type="match status" value="1"/>
</dbReference>
<dbReference type="GO" id="GO:0008168">
    <property type="term" value="F:methyltransferase activity"/>
    <property type="evidence" value="ECO:0007669"/>
    <property type="project" value="UniProtKB-KW"/>
</dbReference>
<evidence type="ECO:0000313" key="2">
    <source>
        <dbReference type="EMBL" id="QUS38536.1"/>
    </source>
</evidence>
<organism evidence="2 3">
    <name type="scientific">Tardiphaga alba</name>
    <dbReference type="NCBI Taxonomy" id="340268"/>
    <lineage>
        <taxon>Bacteria</taxon>
        <taxon>Pseudomonadati</taxon>
        <taxon>Pseudomonadota</taxon>
        <taxon>Alphaproteobacteria</taxon>
        <taxon>Hyphomicrobiales</taxon>
        <taxon>Nitrobacteraceae</taxon>
        <taxon>Tardiphaga</taxon>
    </lineage>
</organism>
<accession>A0ABX8A4F0</accession>
<dbReference type="InterPro" id="IPR013216">
    <property type="entry name" value="Methyltransf_11"/>
</dbReference>
<keyword evidence="2" id="KW-0489">Methyltransferase</keyword>
<keyword evidence="2" id="KW-0808">Transferase</keyword>
<evidence type="ECO:0000259" key="1">
    <source>
        <dbReference type="Pfam" id="PF08241"/>
    </source>
</evidence>
<gene>
    <name evidence="2" type="ORF">RPMA_06580</name>
</gene>
<dbReference type="EMBL" id="CP036498">
    <property type="protein sequence ID" value="QUS38536.1"/>
    <property type="molecule type" value="Genomic_DNA"/>
</dbReference>
<dbReference type="Pfam" id="PF08241">
    <property type="entry name" value="Methyltransf_11"/>
    <property type="match status" value="1"/>
</dbReference>
<sequence length="271" mass="29841">MTTLTAEPDYTAIKTRQQATWASGDYALVGTTLQLVGERLCDAIDIRAHERVLDVAAGNGNATLAAARHYADVTSTDYVSALLQRGQERARAERLDVTFKEADAENLPFADGTFDVALSTFGVMFTPNQEKAASEMSRVVRRGGRIGLANWTPAGFIGQIFKTIGKHVPPPAGVMSPALWGTEGRLNELFPNHEINITRRIFHFRYTSSRHWLDIFKAYYGPTHKAFAALDTEKQAALEADLIDVLERMNRGGAGTLIVPSEYLEVVIVRS</sequence>
<dbReference type="GO" id="GO:0032259">
    <property type="term" value="P:methylation"/>
    <property type="evidence" value="ECO:0007669"/>
    <property type="project" value="UniProtKB-KW"/>
</dbReference>
<protein>
    <submittedName>
        <fullName evidence="2">Class I SAM-dependent methyltransferase</fullName>
    </submittedName>
</protein>
<feature type="domain" description="Methyltransferase type 11" evidence="1">
    <location>
        <begin position="53"/>
        <end position="146"/>
    </location>
</feature>
<dbReference type="Proteomes" id="UP000682843">
    <property type="component" value="Chromosome"/>
</dbReference>
<name>A0ABX8A4F0_9BRAD</name>
<dbReference type="InterPro" id="IPR029063">
    <property type="entry name" value="SAM-dependent_MTases_sf"/>
</dbReference>
<dbReference type="PANTHER" id="PTHR43591">
    <property type="entry name" value="METHYLTRANSFERASE"/>
    <property type="match status" value="1"/>
</dbReference>
<proteinExistence type="predicted"/>
<dbReference type="RefSeq" id="WP_211912073.1">
    <property type="nucleotide sequence ID" value="NZ_CP036498.1"/>
</dbReference>
<evidence type="ECO:0000313" key="3">
    <source>
        <dbReference type="Proteomes" id="UP000682843"/>
    </source>
</evidence>
<keyword evidence="3" id="KW-1185">Reference proteome</keyword>
<reference evidence="2 3" key="1">
    <citation type="submission" date="2019-02" db="EMBL/GenBank/DDBJ databases">
        <title>Emended description of the genus Rhodopseudomonas and description of Rhodopseudomonas albus sp. nov., a non-phototrophic, heavy-metal-tolerant bacterium isolated from garden soil.</title>
        <authorList>
            <person name="Bao Z."/>
            <person name="Cao W.W."/>
            <person name="Sato Y."/>
            <person name="Nishizawa T."/>
            <person name="Zhao J."/>
            <person name="Guo Y."/>
            <person name="Ohta H."/>
        </authorList>
    </citation>
    <scope>NUCLEOTIDE SEQUENCE [LARGE SCALE GENOMIC DNA]</scope>
    <source>
        <strain evidence="2 3">SK50-23</strain>
    </source>
</reference>